<keyword evidence="1" id="KW-1185">Reference proteome</keyword>
<accession>A0AC58SET1</accession>
<sequence>MVGEVQNQELMAQPTRDEVKQAAFGLNGDSAGGPDDEQSGFVKEMSIVENVLLTQEIITDIGLRTKVGPNVVIKLDMSKAYDRLSWLFLTRVLRKMEFCERLIGLVFGIVSNNWYSVLISGQPFGFFKSTRGVKQDDTIILSSSDATSLQLVMEVLHTYELAYGQRRLDHYLGLLNKVLNKLQSWKGKLLSIGGRSVLISHVLQSMPIHLLLAVNPPSYVINKLHKMFAQFFWKSIIGCKSKQWDSWDSLCLPCDKGGVGFRSLHDVLKALFYKPW</sequence>
<reference evidence="2" key="2">
    <citation type="submission" date="2025-08" db="UniProtKB">
        <authorList>
            <consortium name="RefSeq"/>
        </authorList>
    </citation>
    <scope>IDENTIFICATION</scope>
    <source>
        <tissue evidence="2">Leaf</tissue>
    </source>
</reference>
<dbReference type="Proteomes" id="UP000790787">
    <property type="component" value="Chromosome 12"/>
</dbReference>
<evidence type="ECO:0000313" key="1">
    <source>
        <dbReference type="Proteomes" id="UP000790787"/>
    </source>
</evidence>
<organism evidence="1 2">
    <name type="scientific">Nicotiana tabacum</name>
    <name type="common">Common tobacco</name>
    <dbReference type="NCBI Taxonomy" id="4097"/>
    <lineage>
        <taxon>Eukaryota</taxon>
        <taxon>Viridiplantae</taxon>
        <taxon>Streptophyta</taxon>
        <taxon>Embryophyta</taxon>
        <taxon>Tracheophyta</taxon>
        <taxon>Spermatophyta</taxon>
        <taxon>Magnoliopsida</taxon>
        <taxon>eudicotyledons</taxon>
        <taxon>Gunneridae</taxon>
        <taxon>Pentapetalae</taxon>
        <taxon>asterids</taxon>
        <taxon>lamiids</taxon>
        <taxon>Solanales</taxon>
        <taxon>Solanaceae</taxon>
        <taxon>Nicotianoideae</taxon>
        <taxon>Nicotianeae</taxon>
        <taxon>Nicotiana</taxon>
    </lineage>
</organism>
<gene>
    <name evidence="2" type="primary">LOC142167211</name>
</gene>
<reference evidence="1" key="1">
    <citation type="journal article" date="2014" name="Nat. Commun.">
        <title>The tobacco genome sequence and its comparison with those of tomato and potato.</title>
        <authorList>
            <person name="Sierro N."/>
            <person name="Battey J.N."/>
            <person name="Ouadi S."/>
            <person name="Bakaher N."/>
            <person name="Bovet L."/>
            <person name="Willig A."/>
            <person name="Goepfert S."/>
            <person name="Peitsch M.C."/>
            <person name="Ivanov N.V."/>
        </authorList>
    </citation>
    <scope>NUCLEOTIDE SEQUENCE [LARGE SCALE GENOMIC DNA]</scope>
</reference>
<protein>
    <submittedName>
        <fullName evidence="2">Uncharacterized protein LOC142167211</fullName>
    </submittedName>
</protein>
<dbReference type="RefSeq" id="XP_075083470.1">
    <property type="nucleotide sequence ID" value="XM_075227369.1"/>
</dbReference>
<evidence type="ECO:0000313" key="2">
    <source>
        <dbReference type="RefSeq" id="XP_075083470.1"/>
    </source>
</evidence>
<name>A0AC58SET1_TOBAC</name>
<proteinExistence type="predicted"/>